<dbReference type="AlphaFoldDB" id="A0A6N7X6N8"/>
<accession>A0A6N7X6N8</accession>
<evidence type="ECO:0000313" key="2">
    <source>
        <dbReference type="Proteomes" id="UP000469424"/>
    </source>
</evidence>
<evidence type="ECO:0000313" key="1">
    <source>
        <dbReference type="EMBL" id="MST71180.1"/>
    </source>
</evidence>
<keyword evidence="2" id="KW-1185">Reference proteome</keyword>
<dbReference type="Proteomes" id="UP000469424">
    <property type="component" value="Unassembled WGS sequence"/>
</dbReference>
<dbReference type="RefSeq" id="WP_154554740.1">
    <property type="nucleotide sequence ID" value="NZ_VUNA01000015.1"/>
</dbReference>
<comment type="caution">
    <text evidence="1">The sequence shown here is derived from an EMBL/GenBank/DDBJ whole genome shotgun (WGS) entry which is preliminary data.</text>
</comment>
<name>A0A6N7X6N8_9FIRM</name>
<proteinExistence type="predicted"/>
<organism evidence="1 2">
    <name type="scientific">Mogibacterium kristiansenii</name>
    <dbReference type="NCBI Taxonomy" id="2606708"/>
    <lineage>
        <taxon>Bacteria</taxon>
        <taxon>Bacillati</taxon>
        <taxon>Bacillota</taxon>
        <taxon>Clostridia</taxon>
        <taxon>Peptostreptococcales</taxon>
        <taxon>Anaerovoracaceae</taxon>
        <taxon>Mogibacterium</taxon>
    </lineage>
</organism>
<gene>
    <name evidence="1" type="ORF">FYJ65_07625</name>
</gene>
<dbReference type="EMBL" id="VUNA01000015">
    <property type="protein sequence ID" value="MST71180.1"/>
    <property type="molecule type" value="Genomic_DNA"/>
</dbReference>
<protein>
    <submittedName>
        <fullName evidence="1">Uncharacterized protein</fullName>
    </submittedName>
</protein>
<sequence>MVVAIVILAMGVMLAGCGRSNERPEFLTAHEWVHYNSASNETISFGEDGHFAFYGDEGNPVGNSDLYDRYSYDSESKAIKLKPEGDMKIKVLRHEKARLLLDIDGDVKEFFDGKDERIAGGAPQNLEYDLDNVASGFGSYLAIISKDGFKIVTAPANYDGDDPEFKEYELSEKLVDHATFYSWVYDVDESGMDVKSNCRKVTEKEAAKMISDGAAVGFVWYNEKAEITKIVFWGSTVTQ</sequence>
<reference evidence="1 2" key="1">
    <citation type="submission" date="2019-08" db="EMBL/GenBank/DDBJ databases">
        <title>In-depth cultivation of the pig gut microbiome towards novel bacterial diversity and tailored functional studies.</title>
        <authorList>
            <person name="Wylensek D."/>
            <person name="Hitch T.C.A."/>
            <person name="Clavel T."/>
        </authorList>
    </citation>
    <scope>NUCLEOTIDE SEQUENCE [LARGE SCALE GENOMIC DNA]</scope>
    <source>
        <strain evidence="1 2">WCA-MUC-591-APC-4B</strain>
    </source>
</reference>